<dbReference type="GO" id="GO:0004984">
    <property type="term" value="F:olfactory receptor activity"/>
    <property type="evidence" value="ECO:0007669"/>
    <property type="project" value="InterPro"/>
</dbReference>
<keyword evidence="8" id="KW-0675">Receptor</keyword>
<reference evidence="10" key="2">
    <citation type="submission" date="2022-10" db="EMBL/GenBank/DDBJ databases">
        <authorList>
            <consortium name="ENA_rothamsted_submissions"/>
            <consortium name="culmorum"/>
            <person name="King R."/>
        </authorList>
    </citation>
    <scope>NUCLEOTIDE SEQUENCE</scope>
</reference>
<keyword evidence="2" id="KW-1003">Cell membrane</keyword>
<evidence type="ECO:0000256" key="2">
    <source>
        <dbReference type="ARBA" id="ARBA00022475"/>
    </source>
</evidence>
<dbReference type="PANTHER" id="PTHR21137:SF35">
    <property type="entry name" value="ODORANT RECEPTOR 19A-RELATED"/>
    <property type="match status" value="1"/>
</dbReference>
<dbReference type="GO" id="GO:0007165">
    <property type="term" value="P:signal transduction"/>
    <property type="evidence" value="ECO:0007669"/>
    <property type="project" value="UniProtKB-KW"/>
</dbReference>
<protein>
    <recommendedName>
        <fullName evidence="12">Odorant receptor</fullName>
    </recommendedName>
</protein>
<evidence type="ECO:0008006" key="12">
    <source>
        <dbReference type="Google" id="ProtNLM"/>
    </source>
</evidence>
<evidence type="ECO:0000256" key="3">
    <source>
        <dbReference type="ARBA" id="ARBA00022606"/>
    </source>
</evidence>
<evidence type="ECO:0000256" key="4">
    <source>
        <dbReference type="ARBA" id="ARBA00022692"/>
    </source>
</evidence>
<gene>
    <name evidence="10" type="ORF">PHAECO_LOCUS3567</name>
</gene>
<proteinExistence type="predicted"/>
<evidence type="ECO:0000313" key="11">
    <source>
        <dbReference type="Proteomes" id="UP001153737"/>
    </source>
</evidence>
<keyword evidence="3" id="KW-0716">Sensory transduction</keyword>
<dbReference type="AlphaFoldDB" id="A0A9P0GQT1"/>
<organism evidence="10 11">
    <name type="scientific">Phaedon cochleariae</name>
    <name type="common">Mustard beetle</name>
    <dbReference type="NCBI Taxonomy" id="80249"/>
    <lineage>
        <taxon>Eukaryota</taxon>
        <taxon>Metazoa</taxon>
        <taxon>Ecdysozoa</taxon>
        <taxon>Arthropoda</taxon>
        <taxon>Hexapoda</taxon>
        <taxon>Insecta</taxon>
        <taxon>Pterygota</taxon>
        <taxon>Neoptera</taxon>
        <taxon>Endopterygota</taxon>
        <taxon>Coleoptera</taxon>
        <taxon>Polyphaga</taxon>
        <taxon>Cucujiformia</taxon>
        <taxon>Chrysomeloidea</taxon>
        <taxon>Chrysomelidae</taxon>
        <taxon>Chrysomelinae</taxon>
        <taxon>Chrysomelini</taxon>
        <taxon>Phaedon</taxon>
    </lineage>
</organism>
<dbReference type="GO" id="GO:0005549">
    <property type="term" value="F:odorant binding"/>
    <property type="evidence" value="ECO:0007669"/>
    <property type="project" value="InterPro"/>
</dbReference>
<dbReference type="EMBL" id="OU896719">
    <property type="protein sequence ID" value="CAH1119501.1"/>
    <property type="molecule type" value="Genomic_DNA"/>
</dbReference>
<dbReference type="OrthoDB" id="6757630at2759"/>
<evidence type="ECO:0000256" key="8">
    <source>
        <dbReference type="ARBA" id="ARBA00023170"/>
    </source>
</evidence>
<keyword evidence="7" id="KW-0472">Membrane</keyword>
<evidence type="ECO:0000256" key="7">
    <source>
        <dbReference type="ARBA" id="ARBA00023136"/>
    </source>
</evidence>
<comment type="subcellular location">
    <subcellularLocation>
        <location evidence="1">Cell membrane</location>
        <topology evidence="1">Multi-pass membrane protein</topology>
    </subcellularLocation>
</comment>
<evidence type="ECO:0000256" key="9">
    <source>
        <dbReference type="ARBA" id="ARBA00023224"/>
    </source>
</evidence>
<reference evidence="10" key="1">
    <citation type="submission" date="2022-01" db="EMBL/GenBank/DDBJ databases">
        <authorList>
            <person name="King R."/>
        </authorList>
    </citation>
    <scope>NUCLEOTIDE SEQUENCE</scope>
</reference>
<dbReference type="GO" id="GO:0005886">
    <property type="term" value="C:plasma membrane"/>
    <property type="evidence" value="ECO:0007669"/>
    <property type="project" value="UniProtKB-SubCell"/>
</dbReference>
<keyword evidence="9" id="KW-0807">Transducer</keyword>
<accession>A0A9P0GQT1</accession>
<dbReference type="InterPro" id="IPR004117">
    <property type="entry name" value="7tm6_olfct_rcpt"/>
</dbReference>
<dbReference type="Proteomes" id="UP001153737">
    <property type="component" value="Chromosome 13"/>
</dbReference>
<sequence length="128" mass="14555">MFTHMVMAGGIMGYGVYAFKKGRNYSSFFMAIGWCIALLMDCYSGQRLQDESLSIGTELYNADWSDCDIGMKKDILFELMRCRRQMVLKASSFGIMDHPTFLSVKCTSSIQSLQKVCITDLVDHVIKY</sequence>
<name>A0A9P0GQT1_PHACE</name>
<keyword evidence="4" id="KW-0812">Transmembrane</keyword>
<keyword evidence="6" id="KW-1133">Transmembrane helix</keyword>
<evidence type="ECO:0000256" key="6">
    <source>
        <dbReference type="ARBA" id="ARBA00022989"/>
    </source>
</evidence>
<keyword evidence="5" id="KW-0552">Olfaction</keyword>
<evidence type="ECO:0000256" key="1">
    <source>
        <dbReference type="ARBA" id="ARBA00004651"/>
    </source>
</evidence>
<dbReference type="Pfam" id="PF02949">
    <property type="entry name" value="7tm_6"/>
    <property type="match status" value="1"/>
</dbReference>
<dbReference type="PANTHER" id="PTHR21137">
    <property type="entry name" value="ODORANT RECEPTOR"/>
    <property type="match status" value="1"/>
</dbReference>
<evidence type="ECO:0000256" key="5">
    <source>
        <dbReference type="ARBA" id="ARBA00022725"/>
    </source>
</evidence>
<evidence type="ECO:0000313" key="10">
    <source>
        <dbReference type="EMBL" id="CAH1119501.1"/>
    </source>
</evidence>
<keyword evidence="11" id="KW-1185">Reference proteome</keyword>